<evidence type="ECO:0000256" key="8">
    <source>
        <dbReference type="RuleBase" id="RU367076"/>
    </source>
</evidence>
<dbReference type="Proteomes" id="UP001174934">
    <property type="component" value="Unassembled WGS sequence"/>
</dbReference>
<feature type="domain" description="RNA polymerase III Rpc82 C -terminal" evidence="10">
    <location>
        <begin position="129"/>
        <end position="447"/>
    </location>
</feature>
<comment type="function">
    <text evidence="7 8">DNA-dependent RNA polymerase catalyzes the transcription of DNA into RNA using the four ribonucleoside triphosphates as substrates. Specific core component of RNA polymerase III which synthesizes small RNAs, such as 5S rRNA and tRNAs.</text>
</comment>
<evidence type="ECO:0000256" key="5">
    <source>
        <dbReference type="ARBA" id="ARBA00023163"/>
    </source>
</evidence>
<name>A0AA39TQ07_9PEZI</name>
<accession>A0AA39TQ07</accession>
<comment type="similarity">
    <text evidence="2 8">Belongs to the RNA polymerase beta chain family.</text>
</comment>
<dbReference type="EMBL" id="JAULSR010000008">
    <property type="protein sequence ID" value="KAK0612861.1"/>
    <property type="molecule type" value="Genomic_DNA"/>
</dbReference>
<dbReference type="InterPro" id="IPR008806">
    <property type="entry name" value="RNA_pol_III_Rpc82_C"/>
</dbReference>
<dbReference type="PANTHER" id="PTHR12949">
    <property type="entry name" value="RNA POLYMERASE III DNA DIRECTED -RELATED"/>
    <property type="match status" value="1"/>
</dbReference>
<dbReference type="PANTHER" id="PTHR12949:SF0">
    <property type="entry name" value="DNA-DIRECTED RNA POLYMERASE III SUBUNIT RPC3"/>
    <property type="match status" value="1"/>
</dbReference>
<gene>
    <name evidence="12" type="ORF">B0T17DRAFT_386260</name>
</gene>
<keyword evidence="4 8" id="KW-0240">DNA-directed RNA polymerase</keyword>
<dbReference type="InterPro" id="IPR039748">
    <property type="entry name" value="RPC3"/>
</dbReference>
<dbReference type="Pfam" id="PF05645">
    <property type="entry name" value="RNA_pol_Rpc82"/>
    <property type="match status" value="1"/>
</dbReference>
<dbReference type="InterPro" id="IPR036388">
    <property type="entry name" value="WH-like_DNA-bd_sf"/>
</dbReference>
<evidence type="ECO:0000256" key="2">
    <source>
        <dbReference type="ARBA" id="ARBA00006835"/>
    </source>
</evidence>
<feature type="compositionally biased region" description="Basic and acidic residues" evidence="9">
    <location>
        <begin position="401"/>
        <end position="410"/>
    </location>
</feature>
<keyword evidence="6 8" id="KW-0539">Nucleus</keyword>
<dbReference type="GO" id="GO:0005666">
    <property type="term" value="C:RNA polymerase III complex"/>
    <property type="evidence" value="ECO:0007669"/>
    <property type="project" value="UniProtKB-UniRule"/>
</dbReference>
<feature type="compositionally biased region" description="Acidic residues" evidence="9">
    <location>
        <begin position="365"/>
        <end position="382"/>
    </location>
</feature>
<dbReference type="InterPro" id="IPR055207">
    <property type="entry name" value="POLR3C_WHD"/>
</dbReference>
<evidence type="ECO:0000313" key="13">
    <source>
        <dbReference type="Proteomes" id="UP001174934"/>
    </source>
</evidence>
<evidence type="ECO:0000256" key="4">
    <source>
        <dbReference type="ARBA" id="ARBA00022478"/>
    </source>
</evidence>
<organism evidence="12 13">
    <name type="scientific">Bombardia bombarda</name>
    <dbReference type="NCBI Taxonomy" id="252184"/>
    <lineage>
        <taxon>Eukaryota</taxon>
        <taxon>Fungi</taxon>
        <taxon>Dikarya</taxon>
        <taxon>Ascomycota</taxon>
        <taxon>Pezizomycotina</taxon>
        <taxon>Sordariomycetes</taxon>
        <taxon>Sordariomycetidae</taxon>
        <taxon>Sordariales</taxon>
        <taxon>Lasiosphaeriaceae</taxon>
        <taxon>Bombardia</taxon>
    </lineage>
</organism>
<protein>
    <recommendedName>
        <fullName evidence="8">DNA-directed RNA polymerase III subunit RPC3</fullName>
        <shortName evidence="8">RNA polymerase III subunit C3</shortName>
    </recommendedName>
</protein>
<feature type="compositionally biased region" description="Basic and acidic residues" evidence="9">
    <location>
        <begin position="353"/>
        <end position="364"/>
    </location>
</feature>
<dbReference type="Pfam" id="PF22536">
    <property type="entry name" value="WHD_POLR3C"/>
    <property type="match status" value="1"/>
</dbReference>
<comment type="subcellular location">
    <subcellularLocation>
        <location evidence="1 8">Nucleus</location>
    </subcellularLocation>
</comment>
<comment type="subunit">
    <text evidence="3 8">Component of the RNA polymerase III (Pol III) complex consisting of 17 subunits.</text>
</comment>
<reference evidence="12" key="1">
    <citation type="submission" date="2023-06" db="EMBL/GenBank/DDBJ databases">
        <title>Genome-scale phylogeny and comparative genomics of the fungal order Sordariales.</title>
        <authorList>
            <consortium name="Lawrence Berkeley National Laboratory"/>
            <person name="Hensen N."/>
            <person name="Bonometti L."/>
            <person name="Westerberg I."/>
            <person name="Brannstrom I.O."/>
            <person name="Guillou S."/>
            <person name="Cros-Aarteil S."/>
            <person name="Calhoun S."/>
            <person name="Haridas S."/>
            <person name="Kuo A."/>
            <person name="Mondo S."/>
            <person name="Pangilinan J."/>
            <person name="Riley R."/>
            <person name="LaButti K."/>
            <person name="Andreopoulos B."/>
            <person name="Lipzen A."/>
            <person name="Chen C."/>
            <person name="Yanf M."/>
            <person name="Daum C."/>
            <person name="Ng V."/>
            <person name="Clum A."/>
            <person name="Steindorff A."/>
            <person name="Ohm R."/>
            <person name="Martin F."/>
            <person name="Silar P."/>
            <person name="Natvig D."/>
            <person name="Lalanne C."/>
            <person name="Gautier V."/>
            <person name="Ament-velasquez S.L."/>
            <person name="Kruys A."/>
            <person name="Hutchinson M.I."/>
            <person name="Powell A.J."/>
            <person name="Barry K."/>
            <person name="Miller A.N."/>
            <person name="Grigoriev I.V."/>
            <person name="Debuchy R."/>
            <person name="Gladieux P."/>
            <person name="Thoren M.H."/>
            <person name="Johannesson H."/>
        </authorList>
    </citation>
    <scope>NUCLEOTIDE SEQUENCE</scope>
    <source>
        <strain evidence="12">SMH3391-2</strain>
    </source>
</reference>
<evidence type="ECO:0000259" key="11">
    <source>
        <dbReference type="Pfam" id="PF22536"/>
    </source>
</evidence>
<evidence type="ECO:0000256" key="6">
    <source>
        <dbReference type="ARBA" id="ARBA00023242"/>
    </source>
</evidence>
<sequence>MNRTQLRHGLAILIQHNLLYYDVDSDTHMAYYEANTDNAYCLIRTGKILEMIDTSFGPPTKDVVQSLLLLGQTRISDLVAAYREKIASANQAVIDKESNVFDDAAATNGNSQPKKLNNLAVKSTAQLNSILCRLVEAELIDVVHDKSFQSPIDTYKAVEKEATDTFFPGGVKGGKAKIEFEEKIAEGLRKVRNESKLLKRKLEQNGPAAKRRKLFLNGGVANGAHDEEEDKDPALDPKQVIRINYEKCLVELRNRRLVQFASEMIGDMTSYVYGVLLKQLTKQLSRCRLDPAMDMGELEEGQGSGIVTTAEILDSLKTSVDLSLGLGKTSREALSSRAAEKLQELPPKKKLILEADVDGDARADESEDDGSDSDESGTDDDAKDYAPPAANGSKVKFADSTAKEQKMDRPTQLRQHLLLLAESSRHFVRHCGYNEWTVDFVPLMQVLREAELDSVIERTSGRQGLRLVRILRNKGKLDEKALPNVALMRKPEIQQKMLEMQTAGFVQVQEVPRDNKADVKKSFFLWFHDEEKSIGRLLDTSYKAMLRCMQVLEVVRQKERDVLMLTKRTDVKGREEEVMRKEYYERYRKFLDCERKLFAQTMRLDDMVALLRDY</sequence>
<dbReference type="GO" id="GO:0003697">
    <property type="term" value="F:single-stranded DNA binding"/>
    <property type="evidence" value="ECO:0007669"/>
    <property type="project" value="UniProtKB-UniRule"/>
</dbReference>
<comment type="caution">
    <text evidence="12">The sequence shown here is derived from an EMBL/GenBank/DDBJ whole genome shotgun (WGS) entry which is preliminary data.</text>
</comment>
<proteinExistence type="inferred from homology"/>
<keyword evidence="5 8" id="KW-0804">Transcription</keyword>
<dbReference type="AlphaFoldDB" id="A0AA39TQ07"/>
<dbReference type="GO" id="GO:0006351">
    <property type="term" value="P:DNA-templated transcription"/>
    <property type="evidence" value="ECO:0007669"/>
    <property type="project" value="InterPro"/>
</dbReference>
<evidence type="ECO:0000313" key="12">
    <source>
        <dbReference type="EMBL" id="KAK0612861.1"/>
    </source>
</evidence>
<feature type="region of interest" description="Disordered" evidence="9">
    <location>
        <begin position="353"/>
        <end position="410"/>
    </location>
</feature>
<keyword evidence="13" id="KW-1185">Reference proteome</keyword>
<feature type="domain" description="DNA-directed RNA polymerase III subunit RPC3 winged-helix" evidence="11">
    <location>
        <begin position="452"/>
        <end position="527"/>
    </location>
</feature>
<evidence type="ECO:0000256" key="1">
    <source>
        <dbReference type="ARBA" id="ARBA00004123"/>
    </source>
</evidence>
<evidence type="ECO:0000256" key="7">
    <source>
        <dbReference type="ARBA" id="ARBA00025127"/>
    </source>
</evidence>
<evidence type="ECO:0000256" key="3">
    <source>
        <dbReference type="ARBA" id="ARBA00011206"/>
    </source>
</evidence>
<evidence type="ECO:0000256" key="9">
    <source>
        <dbReference type="SAM" id="MobiDB-lite"/>
    </source>
</evidence>
<dbReference type="Gene3D" id="1.10.10.10">
    <property type="entry name" value="Winged helix-like DNA-binding domain superfamily/Winged helix DNA-binding domain"/>
    <property type="match status" value="1"/>
</dbReference>
<evidence type="ECO:0000259" key="10">
    <source>
        <dbReference type="Pfam" id="PF05645"/>
    </source>
</evidence>